<accession>A0A5C5VP71</accession>
<dbReference type="GO" id="GO:0009055">
    <property type="term" value="F:electron transfer activity"/>
    <property type="evidence" value="ECO:0007669"/>
    <property type="project" value="InterPro"/>
</dbReference>
<dbReference type="Pfam" id="PF07635">
    <property type="entry name" value="PSCyt1"/>
    <property type="match status" value="1"/>
</dbReference>
<evidence type="ECO:0000259" key="4">
    <source>
        <dbReference type="Pfam" id="PF07635"/>
    </source>
</evidence>
<evidence type="ECO:0000256" key="1">
    <source>
        <dbReference type="SAM" id="MobiDB-lite"/>
    </source>
</evidence>
<dbReference type="SUPFAM" id="SSF46626">
    <property type="entry name" value="Cytochrome c"/>
    <property type="match status" value="1"/>
</dbReference>
<evidence type="ECO:0000313" key="6">
    <source>
        <dbReference type="Proteomes" id="UP000317243"/>
    </source>
</evidence>
<dbReference type="InterPro" id="IPR011429">
    <property type="entry name" value="Cyt_c_Planctomycete-type"/>
</dbReference>
<reference evidence="5 6" key="1">
    <citation type="submission" date="2019-02" db="EMBL/GenBank/DDBJ databases">
        <title>Deep-cultivation of Planctomycetes and their phenomic and genomic characterization uncovers novel biology.</title>
        <authorList>
            <person name="Wiegand S."/>
            <person name="Jogler M."/>
            <person name="Boedeker C."/>
            <person name="Pinto D."/>
            <person name="Vollmers J."/>
            <person name="Rivas-Marin E."/>
            <person name="Kohn T."/>
            <person name="Peeters S.H."/>
            <person name="Heuer A."/>
            <person name="Rast P."/>
            <person name="Oberbeckmann S."/>
            <person name="Bunk B."/>
            <person name="Jeske O."/>
            <person name="Meyerdierks A."/>
            <person name="Storesund J.E."/>
            <person name="Kallscheuer N."/>
            <person name="Luecker S."/>
            <person name="Lage O.M."/>
            <person name="Pohl T."/>
            <person name="Merkel B.J."/>
            <person name="Hornburger P."/>
            <person name="Mueller R.-W."/>
            <person name="Bruemmer F."/>
            <person name="Labrenz M."/>
            <person name="Spormann A.M."/>
            <person name="Op Den Camp H."/>
            <person name="Overmann J."/>
            <person name="Amann R."/>
            <person name="Jetten M.S.M."/>
            <person name="Mascher T."/>
            <person name="Medema M.H."/>
            <person name="Devos D.P."/>
            <person name="Kaster A.-K."/>
            <person name="Ovreas L."/>
            <person name="Rohde M."/>
            <person name="Galperin M.Y."/>
            <person name="Jogler C."/>
        </authorList>
    </citation>
    <scope>NUCLEOTIDE SEQUENCE [LARGE SCALE GENOMIC DNA]</scope>
    <source>
        <strain evidence="5 6">KOR42</strain>
    </source>
</reference>
<dbReference type="InterPro" id="IPR011444">
    <property type="entry name" value="DUF1549"/>
</dbReference>
<dbReference type="Pfam" id="PF07583">
    <property type="entry name" value="PSCyt2"/>
    <property type="match status" value="1"/>
</dbReference>
<dbReference type="GO" id="GO:0020037">
    <property type="term" value="F:heme binding"/>
    <property type="evidence" value="ECO:0007669"/>
    <property type="project" value="InterPro"/>
</dbReference>
<feature type="domain" description="DUF1553" evidence="3">
    <location>
        <begin position="527"/>
        <end position="780"/>
    </location>
</feature>
<sequence length="837" mass="95501">MTQPETSFDEMIRKRGNQAIAEMTSFREKLALIALRMVLTVLTLAIGVFSNSQLGQADEPVNFDRDIRPILSENCFHCHGPDAADRSAELRLDEHDEALKVISPGNHSASELFVRVSSDDEFLRMPPVDSNRSLTEKQIELLGQWIDEGAKWSPHWSLTAIEFPAVPSLANSSELEFENPIDLFIRKRLAEEGLLPSPPADKRTLIRRLSLDLTGLPPTPEQLQEFLDDDSAEAYERLVDRLLSSPHYGERMAWNWLDAARYADSNGYQGDRERTMWPWRDWVVQAFDENLPYDQFTVWQLAGDLLPDPTFEQKLATGFCRNHMINGEGGRIAEENRVDYVMDMTETTGTLWLGLTLNCCRCHDHKFDPLRQKDYYSLFSFFNQTPVTGRGGDPQTAPVLAVPSPEQSQELAQLQSELKAAREQLEQETEELNESDSEEDSSEVEDSNDEASKLVKSLEERIEAVEKRIPKVMVMEDQSEHRKTFLLERGLYTALREEVSADVPESLPPITEEMLSVNGNAETRKADRLTLARWLVSDRNPLMARVVVNRFWQQVFGIGLVKTPEDFGVQGERPSHPELLDWLAADFRDSGWDVKRLMKRMVMSATYRQSSRTTPEMIEVDPQNRLLARGPRYRLPFWMIRDQVLAASGLLVRKQGGPPVNVYQPEGVWEEATFGNKKYKQDHGEDLYRRSLYVFWRRIVGPTFFFDNASRQTCTVKAIRTNTPLQTLLTLNDVTYVEAARVLAEQILTTKTEGDVEKLHQIYERVLIRPPSELETKVLLRGLNRSREEYGDTPELAASLVSIGEAPVHSDLPVVEHASWTALCLAIFNLDETLSKE</sequence>
<dbReference type="InterPro" id="IPR022655">
    <property type="entry name" value="DUF1553"/>
</dbReference>
<gene>
    <name evidence="5" type="ORF">KOR42_50490</name>
</gene>
<dbReference type="InterPro" id="IPR036909">
    <property type="entry name" value="Cyt_c-like_dom_sf"/>
</dbReference>
<feature type="compositionally biased region" description="Acidic residues" evidence="1">
    <location>
        <begin position="426"/>
        <end position="449"/>
    </location>
</feature>
<feature type="region of interest" description="Disordered" evidence="1">
    <location>
        <begin position="422"/>
        <end position="453"/>
    </location>
</feature>
<organism evidence="5 6">
    <name type="scientific">Thalassoglobus neptunius</name>
    <dbReference type="NCBI Taxonomy" id="1938619"/>
    <lineage>
        <taxon>Bacteria</taxon>
        <taxon>Pseudomonadati</taxon>
        <taxon>Planctomycetota</taxon>
        <taxon>Planctomycetia</taxon>
        <taxon>Planctomycetales</taxon>
        <taxon>Planctomycetaceae</taxon>
        <taxon>Thalassoglobus</taxon>
    </lineage>
</organism>
<comment type="caution">
    <text evidence="5">The sequence shown here is derived from an EMBL/GenBank/DDBJ whole genome shotgun (WGS) entry which is preliminary data.</text>
</comment>
<dbReference type="AlphaFoldDB" id="A0A5C5VP71"/>
<dbReference type="RefSeq" id="WP_146512341.1">
    <property type="nucleotide sequence ID" value="NZ_SIHI01000059.1"/>
</dbReference>
<keyword evidence="6" id="KW-1185">Reference proteome</keyword>
<evidence type="ECO:0000259" key="3">
    <source>
        <dbReference type="Pfam" id="PF07587"/>
    </source>
</evidence>
<feature type="domain" description="DUF1549" evidence="2">
    <location>
        <begin position="180"/>
        <end position="385"/>
    </location>
</feature>
<dbReference type="Pfam" id="PF07587">
    <property type="entry name" value="PSD1"/>
    <property type="match status" value="1"/>
</dbReference>
<evidence type="ECO:0000259" key="2">
    <source>
        <dbReference type="Pfam" id="PF07583"/>
    </source>
</evidence>
<dbReference type="Proteomes" id="UP000317243">
    <property type="component" value="Unassembled WGS sequence"/>
</dbReference>
<dbReference type="PANTHER" id="PTHR35889:SF3">
    <property type="entry name" value="F-BOX DOMAIN-CONTAINING PROTEIN"/>
    <property type="match status" value="1"/>
</dbReference>
<proteinExistence type="predicted"/>
<dbReference type="EMBL" id="SIHI01000059">
    <property type="protein sequence ID" value="TWT39927.1"/>
    <property type="molecule type" value="Genomic_DNA"/>
</dbReference>
<feature type="domain" description="Cytochrome C Planctomycete-type" evidence="4">
    <location>
        <begin position="75"/>
        <end position="129"/>
    </location>
</feature>
<name>A0A5C5VP71_9PLAN</name>
<protein>
    <submittedName>
        <fullName evidence="5">Planctomycete cytochrome C</fullName>
    </submittedName>
</protein>
<dbReference type="PANTHER" id="PTHR35889">
    <property type="entry name" value="CYCLOINULO-OLIGOSACCHARIDE FRUCTANOTRANSFERASE-RELATED"/>
    <property type="match status" value="1"/>
</dbReference>
<evidence type="ECO:0000313" key="5">
    <source>
        <dbReference type="EMBL" id="TWT39927.1"/>
    </source>
</evidence>
<dbReference type="OrthoDB" id="127107at2"/>